<accession>A0A919BSV2</accession>
<gene>
    <name evidence="2" type="ORF">GCM10017667_51080</name>
</gene>
<dbReference type="Proteomes" id="UP000632849">
    <property type="component" value="Unassembled WGS sequence"/>
</dbReference>
<evidence type="ECO:0000313" key="2">
    <source>
        <dbReference type="EMBL" id="GHG11725.1"/>
    </source>
</evidence>
<protein>
    <recommendedName>
        <fullName evidence="1">ScoMcrA-like N-terminal head domain-containing protein</fullName>
    </recommendedName>
</protein>
<evidence type="ECO:0000259" key="1">
    <source>
        <dbReference type="Pfam" id="PF26345"/>
    </source>
</evidence>
<proteinExistence type="predicted"/>
<dbReference type="Pfam" id="PF26345">
    <property type="entry name" value="ScoMcrA_N"/>
    <property type="match status" value="1"/>
</dbReference>
<dbReference type="EMBL" id="BNBE01000002">
    <property type="protein sequence ID" value="GHG11725.1"/>
    <property type="molecule type" value="Genomic_DNA"/>
</dbReference>
<name>A0A919BSV2_STRFL</name>
<dbReference type="RefSeq" id="WP_190043078.1">
    <property type="nucleotide sequence ID" value="NZ_BNBE01000002.1"/>
</dbReference>
<reference evidence="2" key="2">
    <citation type="submission" date="2020-09" db="EMBL/GenBank/DDBJ databases">
        <authorList>
            <person name="Sun Q."/>
            <person name="Ohkuma M."/>
        </authorList>
    </citation>
    <scope>NUCLEOTIDE SEQUENCE</scope>
    <source>
        <strain evidence="2">JCM 4122</strain>
    </source>
</reference>
<dbReference type="AlphaFoldDB" id="A0A919BSV2"/>
<sequence>MALNDITRSAVLLAVEEYDHRGRDAFLEKYGFGPARTYVLVIDGKEYDSKAIVGAAHGHLPGLDPLESGEFSGGRNHAAKLLGDLGFEVITRDAT</sequence>
<dbReference type="InterPro" id="IPR058807">
    <property type="entry name" value="ScoMcrA_N"/>
</dbReference>
<evidence type="ECO:0000313" key="3">
    <source>
        <dbReference type="Proteomes" id="UP000632849"/>
    </source>
</evidence>
<comment type="caution">
    <text evidence="2">The sequence shown here is derived from an EMBL/GenBank/DDBJ whole genome shotgun (WGS) entry which is preliminary data.</text>
</comment>
<keyword evidence="3" id="KW-1185">Reference proteome</keyword>
<reference evidence="2" key="1">
    <citation type="journal article" date="2014" name="Int. J. Syst. Evol. Microbiol.">
        <title>Complete genome sequence of Corynebacterium casei LMG S-19264T (=DSM 44701T), isolated from a smear-ripened cheese.</title>
        <authorList>
            <consortium name="US DOE Joint Genome Institute (JGI-PGF)"/>
            <person name="Walter F."/>
            <person name="Albersmeier A."/>
            <person name="Kalinowski J."/>
            <person name="Ruckert C."/>
        </authorList>
    </citation>
    <scope>NUCLEOTIDE SEQUENCE</scope>
    <source>
        <strain evidence="2">JCM 4122</strain>
    </source>
</reference>
<feature type="domain" description="ScoMcrA-like N-terminal head" evidence="1">
    <location>
        <begin position="4"/>
        <end position="89"/>
    </location>
</feature>
<organism evidence="2 3">
    <name type="scientific">Streptomyces filamentosus</name>
    <name type="common">Streptomyces roseosporus</name>
    <dbReference type="NCBI Taxonomy" id="67294"/>
    <lineage>
        <taxon>Bacteria</taxon>
        <taxon>Bacillati</taxon>
        <taxon>Actinomycetota</taxon>
        <taxon>Actinomycetes</taxon>
        <taxon>Kitasatosporales</taxon>
        <taxon>Streptomycetaceae</taxon>
        <taxon>Streptomyces</taxon>
    </lineage>
</organism>